<dbReference type="EMBL" id="BLAF01000054">
    <property type="protein sequence ID" value="GES24627.1"/>
    <property type="molecule type" value="Genomic_DNA"/>
</dbReference>
<dbReference type="Proteomes" id="UP000377595">
    <property type="component" value="Unassembled WGS sequence"/>
</dbReference>
<dbReference type="Gene3D" id="3.50.30.50">
    <property type="entry name" value="Putative cyclase"/>
    <property type="match status" value="1"/>
</dbReference>
<keyword evidence="2" id="KW-1185">Reference proteome</keyword>
<dbReference type="OrthoDB" id="7067800at2"/>
<dbReference type="SUPFAM" id="SSF102198">
    <property type="entry name" value="Putative cyclase"/>
    <property type="match status" value="1"/>
</dbReference>
<organism evidence="1 2">
    <name type="scientific">Acrocarpospora pleiomorpha</name>
    <dbReference type="NCBI Taxonomy" id="90975"/>
    <lineage>
        <taxon>Bacteria</taxon>
        <taxon>Bacillati</taxon>
        <taxon>Actinomycetota</taxon>
        <taxon>Actinomycetes</taxon>
        <taxon>Streptosporangiales</taxon>
        <taxon>Streptosporangiaceae</taxon>
        <taxon>Acrocarpospora</taxon>
    </lineage>
</organism>
<comment type="caution">
    <text evidence="1">The sequence shown here is derived from an EMBL/GenBank/DDBJ whole genome shotgun (WGS) entry which is preliminary data.</text>
</comment>
<evidence type="ECO:0000313" key="1">
    <source>
        <dbReference type="EMBL" id="GES24627.1"/>
    </source>
</evidence>
<accession>A0A5M3XTQ8</accession>
<dbReference type="PANTHER" id="PTHR34861:SF11">
    <property type="entry name" value="CYCLASE"/>
    <property type="match status" value="1"/>
</dbReference>
<dbReference type="PANTHER" id="PTHR34861">
    <property type="match status" value="1"/>
</dbReference>
<dbReference type="Pfam" id="PF04199">
    <property type="entry name" value="Cyclase"/>
    <property type="match status" value="1"/>
</dbReference>
<name>A0A5M3XTQ8_9ACTN</name>
<protein>
    <submittedName>
        <fullName evidence="1">Cyclase</fullName>
    </submittedName>
</protein>
<dbReference type="AlphaFoldDB" id="A0A5M3XTQ8"/>
<proteinExistence type="predicted"/>
<evidence type="ECO:0000313" key="2">
    <source>
        <dbReference type="Proteomes" id="UP000377595"/>
    </source>
</evidence>
<sequence>MDLPKYADLPPAELGGRSAWGLWGERDSLGRLNLQGADAVLRGGRLVRRGALFPLNAPIDLLDPPLYRRPRVEHTVVNKNGKSLDDALHHFAPQASSQWDALGHVSYSPDVFYGGVTAGELLAEHVGTIEHWAKKGIAGRGVLLDMSSHLTVRGVTAGDSVAFTADDLERALTATGLTLEQGDVLLIRTGFLSWYLEQGVDVRTTLSDRTGLKAAGIDHSEEMAEWLWDSGVAAIASDSPSVEVWPPDEASGSVFGLLHRVLIGQLGFPIGELWWLDDLAADCARTNDYEMFLVSAPLHVPGGLGSTANAIAIR</sequence>
<dbReference type="GO" id="GO:0004061">
    <property type="term" value="F:arylformamidase activity"/>
    <property type="evidence" value="ECO:0007669"/>
    <property type="project" value="InterPro"/>
</dbReference>
<reference evidence="1 2" key="1">
    <citation type="submission" date="2019-10" db="EMBL/GenBank/DDBJ databases">
        <title>Whole genome shotgun sequence of Acrocarpospora pleiomorpha NBRC 16267.</title>
        <authorList>
            <person name="Ichikawa N."/>
            <person name="Kimura A."/>
            <person name="Kitahashi Y."/>
            <person name="Komaki H."/>
            <person name="Oguchi A."/>
        </authorList>
    </citation>
    <scope>NUCLEOTIDE SEQUENCE [LARGE SCALE GENOMIC DNA]</scope>
    <source>
        <strain evidence="1 2">NBRC 16267</strain>
    </source>
</reference>
<dbReference type="InterPro" id="IPR007325">
    <property type="entry name" value="KFase/CYL"/>
</dbReference>
<gene>
    <name evidence="1" type="ORF">Aple_075260</name>
</gene>
<dbReference type="GO" id="GO:0019441">
    <property type="term" value="P:L-tryptophan catabolic process to kynurenine"/>
    <property type="evidence" value="ECO:0007669"/>
    <property type="project" value="InterPro"/>
</dbReference>
<dbReference type="RefSeq" id="WP_155349457.1">
    <property type="nucleotide sequence ID" value="NZ_BAAAHM010000044.1"/>
</dbReference>
<dbReference type="InterPro" id="IPR037175">
    <property type="entry name" value="KFase_sf"/>
</dbReference>